<proteinExistence type="predicted"/>
<name>A0A4Y2B0Y6_ARAVE</name>
<evidence type="ECO:0000313" key="1">
    <source>
        <dbReference type="EMBL" id="GBL84946.1"/>
    </source>
</evidence>
<gene>
    <name evidence="1" type="ORF">AVEN_42209_1</name>
</gene>
<protein>
    <submittedName>
        <fullName evidence="1">Uncharacterized protein</fullName>
    </submittedName>
</protein>
<dbReference type="OrthoDB" id="10468061at2759"/>
<keyword evidence="2" id="KW-1185">Reference proteome</keyword>
<comment type="caution">
    <text evidence="1">The sequence shown here is derived from an EMBL/GenBank/DDBJ whole genome shotgun (WGS) entry which is preliminary data.</text>
</comment>
<evidence type="ECO:0000313" key="2">
    <source>
        <dbReference type="Proteomes" id="UP000499080"/>
    </source>
</evidence>
<dbReference type="AlphaFoldDB" id="A0A4Y2B0Y6"/>
<reference evidence="1 2" key="1">
    <citation type="journal article" date="2019" name="Sci. Rep.">
        <title>Orb-weaving spider Araneus ventricosus genome elucidates the spidroin gene catalogue.</title>
        <authorList>
            <person name="Kono N."/>
            <person name="Nakamura H."/>
            <person name="Ohtoshi R."/>
            <person name="Moran D.A.P."/>
            <person name="Shinohara A."/>
            <person name="Yoshida Y."/>
            <person name="Fujiwara M."/>
            <person name="Mori M."/>
            <person name="Tomita M."/>
            <person name="Arakawa K."/>
        </authorList>
    </citation>
    <scope>NUCLEOTIDE SEQUENCE [LARGE SCALE GENOMIC DNA]</scope>
</reference>
<organism evidence="1 2">
    <name type="scientific">Araneus ventricosus</name>
    <name type="common">Orbweaver spider</name>
    <name type="synonym">Epeira ventricosa</name>
    <dbReference type="NCBI Taxonomy" id="182803"/>
    <lineage>
        <taxon>Eukaryota</taxon>
        <taxon>Metazoa</taxon>
        <taxon>Ecdysozoa</taxon>
        <taxon>Arthropoda</taxon>
        <taxon>Chelicerata</taxon>
        <taxon>Arachnida</taxon>
        <taxon>Araneae</taxon>
        <taxon>Araneomorphae</taxon>
        <taxon>Entelegynae</taxon>
        <taxon>Araneoidea</taxon>
        <taxon>Araneidae</taxon>
        <taxon>Araneus</taxon>
    </lineage>
</organism>
<sequence length="964" mass="110739">MLSDFPLKTDILSSLTPRSEEVSLNQNSVNSMNEGILTQSENWKHHQSRFHPYFTKFLPCTNNFMNYQKSLDSSGPPSDRLSGRWKGYYYNPLITPINAHPYGNFQYLYKDSVGNYSTVGNKSYFDLLRFNRMKKEGLLQQNKCTGDLITGESNLKVTPMRQFQDTDLYGEFQRTVLGNKDVKVTRNEIQKDNTYEMRRPTYCLYQDQGKNAKLATTSTHLNMGNIGINYAKHEKLNQIQNEMLNFNSHNHQMVNYRLTEKNLCQKETNSNNETFKVLNCNSVVKGSTSCSKRTSENENTQLNTTFEKKGKSAHSKESDTYRWRLQAMSNIKNGLNSDAYQNSQEFYKNLANDTNIHGNVNNYANKMANDMYSYQRITERENDAIYSERALAGTVNEILQNNGNANQIINIVNQNNSIKQSTEASNIIKRTNAENSFKANENRSKNINEINNIVLNCKTAACRKDFSPFKLKIVEPCSKIKENFKSKENISKIPKKISINYKVAESGNGFNHNIRTSTETSCKFNDSVNYLNGKEDTLNHFKRQTTESDSKDNEDAQHKNCARTTANSFNGYGSTLFERSIETHDYNEKVLNDGKNKKVILWNPAFERSIETHDYNGKVLNDGKNKKVILWNPAFPCRKESNPQVKTYQNDNKHQPGNIEFMPEIKRNRTNEKPFESVSSDLSKRDYKPSLFANNNQQCGEGFQNDKMLTSKSSCLGYGNLGIFCRKMQNGKNYQRRILEKNENVKQADRSKLKQQLLIRKINNSNLLQAVQSHAMNTAKLQRRRLPILRRKFLIKDLNNVDKNKATNPLALRTPSNCENPLGNEEYPLDQTEIKLLEKKTNIHDSTKCTRHMLKGDVAGNSENMEESTNAKTQESVPLIQDNENCSFHNLYKWIAVLQTFILELKAAKRNFSLDFPVKKQISEEDLSSEFENEVYLAVFKQMGLSCPLQCMNPLNLKIPGNSA</sequence>
<dbReference type="Proteomes" id="UP000499080">
    <property type="component" value="Unassembled WGS sequence"/>
</dbReference>
<dbReference type="EMBL" id="BGPR01000040">
    <property type="protein sequence ID" value="GBL84946.1"/>
    <property type="molecule type" value="Genomic_DNA"/>
</dbReference>
<accession>A0A4Y2B0Y6</accession>